<reference evidence="2" key="1">
    <citation type="submission" date="2021-03" db="EMBL/GenBank/DDBJ databases">
        <title>Draft genome sequence of rust myrtle Austropuccinia psidii MF-1, a brazilian biotype.</title>
        <authorList>
            <person name="Quecine M.C."/>
            <person name="Pachon D.M.R."/>
            <person name="Bonatelli M.L."/>
            <person name="Correr F.H."/>
            <person name="Franceschini L.M."/>
            <person name="Leite T.F."/>
            <person name="Margarido G.R.A."/>
            <person name="Almeida C.A."/>
            <person name="Ferrarezi J.A."/>
            <person name="Labate C.A."/>
        </authorList>
    </citation>
    <scope>NUCLEOTIDE SEQUENCE</scope>
    <source>
        <strain evidence="2">MF-1</strain>
    </source>
</reference>
<evidence type="ECO:0000313" key="3">
    <source>
        <dbReference type="Proteomes" id="UP000765509"/>
    </source>
</evidence>
<dbReference type="AlphaFoldDB" id="A0A9Q3FNX5"/>
<comment type="caution">
    <text evidence="2">The sequence shown here is derived from an EMBL/GenBank/DDBJ whole genome shotgun (WGS) entry which is preliminary data.</text>
</comment>
<feature type="compositionally biased region" description="Basic and acidic residues" evidence="1">
    <location>
        <begin position="48"/>
        <end position="61"/>
    </location>
</feature>
<accession>A0A9Q3FNX5</accession>
<protein>
    <submittedName>
        <fullName evidence="2">Uncharacterized protein</fullName>
    </submittedName>
</protein>
<organism evidence="2 3">
    <name type="scientific">Austropuccinia psidii MF-1</name>
    <dbReference type="NCBI Taxonomy" id="1389203"/>
    <lineage>
        <taxon>Eukaryota</taxon>
        <taxon>Fungi</taxon>
        <taxon>Dikarya</taxon>
        <taxon>Basidiomycota</taxon>
        <taxon>Pucciniomycotina</taxon>
        <taxon>Pucciniomycetes</taxon>
        <taxon>Pucciniales</taxon>
        <taxon>Sphaerophragmiaceae</taxon>
        <taxon>Austropuccinia</taxon>
    </lineage>
</organism>
<keyword evidence="3" id="KW-1185">Reference proteome</keyword>
<dbReference type="Proteomes" id="UP000765509">
    <property type="component" value="Unassembled WGS sequence"/>
</dbReference>
<dbReference type="EMBL" id="AVOT02045381">
    <property type="protein sequence ID" value="MBW0540737.1"/>
    <property type="molecule type" value="Genomic_DNA"/>
</dbReference>
<name>A0A9Q3FNX5_9BASI</name>
<feature type="region of interest" description="Disordered" evidence="1">
    <location>
        <begin position="20"/>
        <end position="61"/>
    </location>
</feature>
<proteinExistence type="predicted"/>
<sequence length="83" mass="9373">MTAYNKWAGVEVGESLPEGSQMVIGAPGKDLGKRPNINATKKTNKKSRTFEAEKDSKDQRDEMINVEVDHIDNEPFHTERPPY</sequence>
<evidence type="ECO:0000313" key="2">
    <source>
        <dbReference type="EMBL" id="MBW0540737.1"/>
    </source>
</evidence>
<gene>
    <name evidence="2" type="ORF">O181_080452</name>
</gene>
<evidence type="ECO:0000256" key="1">
    <source>
        <dbReference type="SAM" id="MobiDB-lite"/>
    </source>
</evidence>